<dbReference type="Proteomes" id="UP000501366">
    <property type="component" value="Chromosome"/>
</dbReference>
<dbReference type="PATRIC" id="fig|1450449.3.peg.1122"/>
<reference evidence="2 4" key="2">
    <citation type="submission" date="2016-03" db="EMBL/GenBank/DDBJ databases">
        <authorList>
            <person name="Bojesen A.M."/>
            <person name="Planet P."/>
            <person name="Hansen M.J."/>
        </authorList>
    </citation>
    <scope>NUCLEOTIDE SEQUENCE [LARGE SCALE GENOMIC DNA]</scope>
    <source>
        <strain evidence="2 4">B 234/94</strain>
    </source>
</reference>
<organism evidence="1 3">
    <name type="scientific">Mannheimia granulomatis</name>
    <dbReference type="NCBI Taxonomy" id="85402"/>
    <lineage>
        <taxon>Bacteria</taxon>
        <taxon>Pseudomonadati</taxon>
        <taxon>Pseudomonadota</taxon>
        <taxon>Gammaproteobacteria</taxon>
        <taxon>Pasteurellales</taxon>
        <taxon>Pasteurellaceae</taxon>
        <taxon>Mannheimia</taxon>
    </lineage>
</organism>
<evidence type="ECO:0000313" key="3">
    <source>
        <dbReference type="Proteomes" id="UP000054123"/>
    </source>
</evidence>
<proteinExistence type="predicted"/>
<dbReference type="OrthoDB" id="8900117at2"/>
<name>A0A011NCB3_9PAST</name>
<dbReference type="EMBL" id="CP015030">
    <property type="protein sequence ID" value="QIM66333.1"/>
    <property type="molecule type" value="Genomic_DNA"/>
</dbReference>
<dbReference type="AlphaFoldDB" id="A0A011NCB3"/>
<dbReference type="NCBIfam" id="TIGR01611">
    <property type="entry name" value="tail_tube"/>
    <property type="match status" value="1"/>
</dbReference>
<dbReference type="InterPro" id="IPR006498">
    <property type="entry name" value="Tail_tube"/>
</dbReference>
<evidence type="ECO:0000313" key="2">
    <source>
        <dbReference type="EMBL" id="QIM66333.1"/>
    </source>
</evidence>
<accession>A0A011NCB3</accession>
<gene>
    <name evidence="2" type="ORF">A4G16_02570</name>
    <name evidence="1" type="ORF">AK33_05745</name>
</gene>
<dbReference type="EMBL" id="JANJ01000004">
    <property type="protein sequence ID" value="EXI62227.1"/>
    <property type="molecule type" value="Genomic_DNA"/>
</dbReference>
<protein>
    <submittedName>
        <fullName evidence="2">Phage major tail tube protein</fullName>
    </submittedName>
    <submittedName>
        <fullName evidence="1">Tail protein</fullName>
    </submittedName>
</protein>
<dbReference type="Pfam" id="PF04985">
    <property type="entry name" value="Phage_tube"/>
    <property type="match status" value="1"/>
</dbReference>
<evidence type="ECO:0000313" key="4">
    <source>
        <dbReference type="Proteomes" id="UP000501366"/>
    </source>
</evidence>
<sequence length="172" mass="19266">MTTAVINQVANANIYLNGNNHLGRAKTVKTPEFEVEFVEHDNLGLIGKIKLPNKVNALEGEITWDGFYPEVAALGYNPFKSNQLMVRANVQAFNSLGVVAEVPLVITMTVDFNKFNVGEYKKEPTEYPMAYQVKNIKQVIDGKEVLFYDAFSNQYRVAGQDILQKFRSNIGG</sequence>
<dbReference type="RefSeq" id="WP_042802615.1">
    <property type="nucleotide sequence ID" value="NZ_AVSP01000014.1"/>
</dbReference>
<dbReference type="KEGG" id="mgra:A4G16_02570"/>
<evidence type="ECO:0000313" key="1">
    <source>
        <dbReference type="EMBL" id="EXI62227.1"/>
    </source>
</evidence>
<dbReference type="Proteomes" id="UP000054123">
    <property type="component" value="Unassembled WGS sequence"/>
</dbReference>
<reference evidence="1 3" key="1">
    <citation type="journal article" date="2014" name="Genome Announc.">
        <title>Genome Sequence of a Presumptive Mannheimia haemolytica Strain with an A1/A6-Cross-Reactive Serotype from a White-Tailed Deer (Odocoileus virginianus).</title>
        <authorList>
            <person name="Lawrence P.K."/>
            <person name="Bey R.F."/>
            <person name="Wiener B."/>
            <person name="Kittichotirat W."/>
            <person name="Bumgarner R.E."/>
        </authorList>
    </citation>
    <scope>NUCLEOTIDE SEQUENCE [LARGE SCALE GENOMIC DNA]</scope>
    <source>
        <strain evidence="1 3">PKL10</strain>
    </source>
</reference>
<keyword evidence="3" id="KW-1185">Reference proteome</keyword>